<dbReference type="PANTHER" id="PTHR24369:SF204">
    <property type="entry name" value="PROTEIN PHOSPHATASE 1 REGULATORY SUBUNIT 29-RELATED"/>
    <property type="match status" value="1"/>
</dbReference>
<dbReference type="SUPFAM" id="SSF52058">
    <property type="entry name" value="L domain-like"/>
    <property type="match status" value="1"/>
</dbReference>
<name>A0A9Q0EXD8_9TELE</name>
<sequence>MGTAKASQAAQSASSSRHRYAVASSSVGLSAAGTILYWLSLLSIMRLPTAAADCWLIEGEKGFVWLAICSMNQPPYEAIPPHINSTIVDLRLNENKIRSVHYSSLSRFGNLTYLNLTKNDISYVEDGAFSAQFNLQVLQMGFNKLRNLTEGMLRGLGKLQYLYLQANLIETVSPNTFWECVNIENIDLSMNRLQVLDGNLFSGLGKLTTCELYTNPFYCSCELLGFLRWLSNFPNRTNERMVCDSPAGFAGYNLLSQNPRMPAYRNALHMLSIVCTDDGSSVTPYFVIGLPDSTTMSPDFASPCGLDDCYSGTPPDDTISQSPVLSETSPVMKLKQRLPLGAVITVQIPHPYRKMYILVLYNNSFFTDIQNLKSQREDIELKNLKPHTDYTYCVASIRNSLRVNHTCLTLSGRRIGSRGEVNESSATHYIMTILGCLFGMLLFLGLKQLAGGESLSRMPYMPQGGEIDPYKLQEVTETPVHKPTKLNYMEGSVAEISTIAKEVDKVNQIINNCIDVLKSDSSPYQQAMKSPSMAGGGSVSNAEPQLVLLSEQGVERGDRGGGEFLSPVYKGGRGGKGDERGRSYQQSLQRHHSMEAPAISKHASTSSSPGSARSPRSFRSEAAAILRAEAQRIRQYNEHRHSYPGSQQHLQDLQHHPQIIQELHHHTGGRNPSVLDPLTLSRQAKHRELAYSQLSPHYPISPQYHNLSYCS</sequence>
<dbReference type="SMART" id="SM00369">
    <property type="entry name" value="LRR_TYP"/>
    <property type="match status" value="4"/>
</dbReference>
<feature type="compositionally biased region" description="Low complexity" evidence="4">
    <location>
        <begin position="600"/>
        <end position="617"/>
    </location>
</feature>
<dbReference type="GO" id="GO:0005886">
    <property type="term" value="C:plasma membrane"/>
    <property type="evidence" value="ECO:0007669"/>
    <property type="project" value="TreeGrafter"/>
</dbReference>
<evidence type="ECO:0000256" key="5">
    <source>
        <dbReference type="SAM" id="Phobius"/>
    </source>
</evidence>
<feature type="non-terminal residue" evidence="7">
    <location>
        <position position="711"/>
    </location>
</feature>
<evidence type="ECO:0000256" key="1">
    <source>
        <dbReference type="ARBA" id="ARBA00022614"/>
    </source>
</evidence>
<dbReference type="SMART" id="SM00082">
    <property type="entry name" value="LRRCT"/>
    <property type="match status" value="1"/>
</dbReference>
<evidence type="ECO:0000313" key="7">
    <source>
        <dbReference type="EMBL" id="KAJ3615194.1"/>
    </source>
</evidence>
<feature type="transmembrane region" description="Helical" evidence="5">
    <location>
        <begin position="20"/>
        <end position="39"/>
    </location>
</feature>
<evidence type="ECO:0000259" key="6">
    <source>
        <dbReference type="SMART" id="SM00082"/>
    </source>
</evidence>
<keyword evidence="1" id="KW-0433">Leucine-rich repeat</keyword>
<reference evidence="7" key="1">
    <citation type="submission" date="2022-07" db="EMBL/GenBank/DDBJ databases">
        <title>Chromosome-level genome of Muraenolepis orangiensis.</title>
        <authorList>
            <person name="Kim J."/>
        </authorList>
    </citation>
    <scope>NUCLEOTIDE SEQUENCE</scope>
    <source>
        <strain evidence="7">KU_S4_2022</strain>
        <tissue evidence="7">Muscle</tissue>
    </source>
</reference>
<dbReference type="AlphaFoldDB" id="A0A9Q0EXD8"/>
<dbReference type="InterPro" id="IPR000483">
    <property type="entry name" value="Cys-rich_flank_reg_C"/>
</dbReference>
<dbReference type="InterPro" id="IPR055106">
    <property type="entry name" value="ELFN_Fn3"/>
</dbReference>
<dbReference type="Proteomes" id="UP001148018">
    <property type="component" value="Unassembled WGS sequence"/>
</dbReference>
<proteinExistence type="predicted"/>
<evidence type="ECO:0000313" key="8">
    <source>
        <dbReference type="Proteomes" id="UP001148018"/>
    </source>
</evidence>
<protein>
    <recommendedName>
        <fullName evidence="6">LRRCT domain-containing protein</fullName>
    </recommendedName>
</protein>
<feature type="domain" description="LRRCT" evidence="6">
    <location>
        <begin position="215"/>
        <end position="260"/>
    </location>
</feature>
<organism evidence="7 8">
    <name type="scientific">Muraenolepis orangiensis</name>
    <name type="common">Patagonian moray cod</name>
    <dbReference type="NCBI Taxonomy" id="630683"/>
    <lineage>
        <taxon>Eukaryota</taxon>
        <taxon>Metazoa</taxon>
        <taxon>Chordata</taxon>
        <taxon>Craniata</taxon>
        <taxon>Vertebrata</taxon>
        <taxon>Euteleostomi</taxon>
        <taxon>Actinopterygii</taxon>
        <taxon>Neopterygii</taxon>
        <taxon>Teleostei</taxon>
        <taxon>Neoteleostei</taxon>
        <taxon>Acanthomorphata</taxon>
        <taxon>Zeiogadaria</taxon>
        <taxon>Gadariae</taxon>
        <taxon>Gadiformes</taxon>
        <taxon>Muraenolepidoidei</taxon>
        <taxon>Muraenolepididae</taxon>
        <taxon>Muraenolepis</taxon>
    </lineage>
</organism>
<dbReference type="InterPro" id="IPR050541">
    <property type="entry name" value="LRR_TM_domain-containing"/>
</dbReference>
<dbReference type="InterPro" id="IPR003591">
    <property type="entry name" value="Leu-rich_rpt_typical-subtyp"/>
</dbReference>
<dbReference type="InterPro" id="IPR001611">
    <property type="entry name" value="Leu-rich_rpt"/>
</dbReference>
<dbReference type="Gene3D" id="3.80.10.10">
    <property type="entry name" value="Ribonuclease Inhibitor"/>
    <property type="match status" value="1"/>
</dbReference>
<keyword evidence="2" id="KW-0732">Signal</keyword>
<dbReference type="OrthoDB" id="8895728at2759"/>
<evidence type="ECO:0000256" key="4">
    <source>
        <dbReference type="SAM" id="MobiDB-lite"/>
    </source>
</evidence>
<keyword evidence="5" id="KW-0812">Transmembrane</keyword>
<evidence type="ECO:0000256" key="3">
    <source>
        <dbReference type="ARBA" id="ARBA00022737"/>
    </source>
</evidence>
<keyword evidence="3" id="KW-0677">Repeat</keyword>
<dbReference type="EMBL" id="JANIIK010000034">
    <property type="protein sequence ID" value="KAJ3615194.1"/>
    <property type="molecule type" value="Genomic_DNA"/>
</dbReference>
<feature type="region of interest" description="Disordered" evidence="4">
    <location>
        <begin position="553"/>
        <end position="619"/>
    </location>
</feature>
<accession>A0A9Q0EXD8</accession>
<keyword evidence="5" id="KW-0472">Membrane</keyword>
<dbReference type="PANTHER" id="PTHR24369">
    <property type="entry name" value="ANTIGEN BSP, PUTATIVE-RELATED"/>
    <property type="match status" value="1"/>
</dbReference>
<evidence type="ECO:0000256" key="2">
    <source>
        <dbReference type="ARBA" id="ARBA00022729"/>
    </source>
</evidence>
<dbReference type="Pfam" id="PF13855">
    <property type="entry name" value="LRR_8"/>
    <property type="match status" value="1"/>
</dbReference>
<comment type="caution">
    <text evidence="7">The sequence shown here is derived from an EMBL/GenBank/DDBJ whole genome shotgun (WGS) entry which is preliminary data.</text>
</comment>
<keyword evidence="8" id="KW-1185">Reference proteome</keyword>
<dbReference type="Pfam" id="PF22986">
    <property type="entry name" value="Fn3_ELFN"/>
    <property type="match status" value="1"/>
</dbReference>
<keyword evidence="5" id="KW-1133">Transmembrane helix</keyword>
<gene>
    <name evidence="7" type="ORF">NHX12_018762</name>
</gene>
<dbReference type="InterPro" id="IPR032675">
    <property type="entry name" value="LRR_dom_sf"/>
</dbReference>